<keyword evidence="2" id="KW-0067">ATP-binding</keyword>
<evidence type="ECO:0000313" key="2">
    <source>
        <dbReference type="EMBL" id="MEE3719383.1"/>
    </source>
</evidence>
<evidence type="ECO:0000313" key="3">
    <source>
        <dbReference type="Proteomes" id="UP001333818"/>
    </source>
</evidence>
<keyword evidence="2" id="KW-0547">Nucleotide-binding</keyword>
<dbReference type="AlphaFoldDB" id="A0AAW9Q8S7"/>
<dbReference type="Proteomes" id="UP001333818">
    <property type="component" value="Unassembled WGS sequence"/>
</dbReference>
<dbReference type="SUPFAM" id="SSF52540">
    <property type="entry name" value="P-loop containing nucleoside triphosphate hydrolases"/>
    <property type="match status" value="1"/>
</dbReference>
<dbReference type="EMBL" id="JAZBJZ010000129">
    <property type="protein sequence ID" value="MEE3719383.1"/>
    <property type="molecule type" value="Genomic_DNA"/>
</dbReference>
<proteinExistence type="predicted"/>
<comment type="caution">
    <text evidence="2">The sequence shown here is derived from an EMBL/GenBank/DDBJ whole genome shotgun (WGS) entry which is preliminary data.</text>
</comment>
<dbReference type="Gene3D" id="3.40.50.300">
    <property type="entry name" value="P-loop containing nucleotide triphosphate hydrolases"/>
    <property type="match status" value="1"/>
</dbReference>
<dbReference type="PANTHER" id="PTHR30121">
    <property type="entry name" value="UNCHARACTERIZED PROTEIN YJGR-RELATED"/>
    <property type="match status" value="1"/>
</dbReference>
<dbReference type="RefSeq" id="WP_330485818.1">
    <property type="nucleotide sequence ID" value="NZ_JAZBJZ010000129.1"/>
</dbReference>
<protein>
    <submittedName>
        <fullName evidence="2">ATP-binding protein</fullName>
    </submittedName>
</protein>
<accession>A0AAW9Q8S7</accession>
<keyword evidence="3" id="KW-1185">Reference proteome</keyword>
<feature type="compositionally biased region" description="Basic residues" evidence="1">
    <location>
        <begin position="633"/>
        <end position="642"/>
    </location>
</feature>
<dbReference type="PANTHER" id="PTHR30121:SF6">
    <property type="entry name" value="SLR6007 PROTEIN"/>
    <property type="match status" value="1"/>
</dbReference>
<sequence>MAELIGRVFATESSPNTPDTFNFWTELNSPVGIGTIVKITVAQPPKRNFGKATATKWDIYGIVVEAHGYTDLVSALYDYIGADRSAELADIAPTQRPEIRAFKAAVLRMEPEEPLQPVPIGPVYLADDDAVLMSLRMDEYVGKGRGIPVGVYVKGGMNSPVYLDADFLLGPEAAHLNITGVSGLATKTSLVEFLLKSIFAHYCPDNPDRGVAAVFFNVKGPDLLYLDLAPAEGGQLTEEELDVYEKLEIPATPFDDVHYYAPFKPDGYNLNTLRTHPALLHNVSPLQWGLTEIFEYTEVLLNRDDVDAKADAVLSLIEEKVIRNPDLNYTLGVKVSNFQKLEEWFSRVIEEMESENKKEWHSHHIATIYKVRNRLMNITNRCKGLVGNGDIVNDLPWGDFRKSNIYVVDVANLEPTAQDLVFTRIVSKIRESLEQNSLGVERVIIFVDELNKYAASDGSDTYLKRTLLDISERGRYLGEVLFSAQQFRSQVHKRIVGNCGTGLYGRMDMDELATPGYSTLSSAVKTKLATLPKGELMVRHPHFTQPVFLKFPRPPVMRGQDGRNIYQPVPDMPFEEAMVYRLRRIDSRLSPAKIKDAIAGLDKEVVLSQVNRIEQQKPSDILGFLKTGLQHVPTRKNGHKPLKVAPVYQPDDDPYGD</sequence>
<dbReference type="InterPro" id="IPR027417">
    <property type="entry name" value="P-loop_NTPase"/>
</dbReference>
<evidence type="ECO:0000256" key="1">
    <source>
        <dbReference type="SAM" id="MobiDB-lite"/>
    </source>
</evidence>
<reference evidence="2" key="1">
    <citation type="submission" date="2024-01" db="EMBL/GenBank/DDBJ databases">
        <title>Bank of Algae and Cyanobacteria of the Azores (BACA) strain genomes.</title>
        <authorList>
            <person name="Luz R."/>
            <person name="Cordeiro R."/>
            <person name="Fonseca A."/>
            <person name="Goncalves V."/>
        </authorList>
    </citation>
    <scope>NUCLEOTIDE SEQUENCE</scope>
    <source>
        <strain evidence="2">BACA0141</strain>
    </source>
</reference>
<organism evidence="2 3">
    <name type="scientific">Tumidithrix elongata BACA0141</name>
    <dbReference type="NCBI Taxonomy" id="2716417"/>
    <lineage>
        <taxon>Bacteria</taxon>
        <taxon>Bacillati</taxon>
        <taxon>Cyanobacteriota</taxon>
        <taxon>Cyanophyceae</taxon>
        <taxon>Pseudanabaenales</taxon>
        <taxon>Pseudanabaenaceae</taxon>
        <taxon>Tumidithrix</taxon>
        <taxon>Tumidithrix elongata</taxon>
    </lineage>
</organism>
<dbReference type="GO" id="GO:0005524">
    <property type="term" value="F:ATP binding"/>
    <property type="evidence" value="ECO:0007669"/>
    <property type="project" value="UniProtKB-KW"/>
</dbReference>
<name>A0AAW9Q8S7_9CYAN</name>
<gene>
    <name evidence="2" type="ORF">V2H45_21815</name>
</gene>
<feature type="region of interest" description="Disordered" evidence="1">
    <location>
        <begin position="633"/>
        <end position="657"/>
    </location>
</feature>
<dbReference type="InterPro" id="IPR051162">
    <property type="entry name" value="T4SS_component"/>
</dbReference>